<dbReference type="PANTHER" id="PTHR43611">
    <property type="entry name" value="ALPHA-D-GLUCOSE 1-PHOSPHATE PHOSPHATASE"/>
    <property type="match status" value="1"/>
</dbReference>
<dbReference type="AlphaFoldDB" id="A0A3N3E4T0"/>
<dbReference type="InterPro" id="IPR023214">
    <property type="entry name" value="HAD_sf"/>
</dbReference>
<evidence type="ECO:0000313" key="1">
    <source>
        <dbReference type="EMBL" id="ROV61741.1"/>
    </source>
</evidence>
<dbReference type="InterPro" id="IPR036412">
    <property type="entry name" value="HAD-like_sf"/>
</dbReference>
<proteinExistence type="predicted"/>
<dbReference type="PRINTS" id="PR00413">
    <property type="entry name" value="HADHALOGNASE"/>
</dbReference>
<dbReference type="NCBIfam" id="TIGR01509">
    <property type="entry name" value="HAD-SF-IA-v3"/>
    <property type="match status" value="1"/>
</dbReference>
<dbReference type="SUPFAM" id="SSF56784">
    <property type="entry name" value="HAD-like"/>
    <property type="match status" value="1"/>
</dbReference>
<dbReference type="Proteomes" id="UP000278792">
    <property type="component" value="Unassembled WGS sequence"/>
</dbReference>
<dbReference type="NCBIfam" id="TIGR01549">
    <property type="entry name" value="HAD-SF-IA-v1"/>
    <property type="match status" value="1"/>
</dbReference>
<accession>A0A3N3E4T0</accession>
<dbReference type="Pfam" id="PF00702">
    <property type="entry name" value="Hydrolase"/>
    <property type="match status" value="1"/>
</dbReference>
<dbReference type="InterPro" id="IPR023198">
    <property type="entry name" value="PGP-like_dom2"/>
</dbReference>
<dbReference type="SFLD" id="SFLDS00003">
    <property type="entry name" value="Haloacid_Dehalogenase"/>
    <property type="match status" value="1"/>
</dbReference>
<dbReference type="CDD" id="cd02603">
    <property type="entry name" value="HAD_sEH-N_like"/>
    <property type="match status" value="1"/>
</dbReference>
<organism evidence="1 2">
    <name type="scientific">Vibrio ponticus</name>
    <dbReference type="NCBI Taxonomy" id="265668"/>
    <lineage>
        <taxon>Bacteria</taxon>
        <taxon>Pseudomonadati</taxon>
        <taxon>Pseudomonadota</taxon>
        <taxon>Gammaproteobacteria</taxon>
        <taxon>Vibrionales</taxon>
        <taxon>Vibrionaceae</taxon>
        <taxon>Vibrio</taxon>
    </lineage>
</organism>
<dbReference type="SFLD" id="SFLDG01129">
    <property type="entry name" value="C1.5:_HAD__Beta-PGM__Phosphata"/>
    <property type="match status" value="1"/>
</dbReference>
<protein>
    <submittedName>
        <fullName evidence="1">HAD family phosphatase</fullName>
    </submittedName>
</protein>
<evidence type="ECO:0000313" key="2">
    <source>
        <dbReference type="Proteomes" id="UP000278792"/>
    </source>
</evidence>
<reference evidence="1 2" key="1">
    <citation type="submission" date="2018-11" db="EMBL/GenBank/DDBJ databases">
        <title>Vibrio ponticus strain CAIM 1751 pathogenic for the snapper Lutjanus guttatus.</title>
        <authorList>
            <person name="Soto-Rodriguez S."/>
            <person name="Lozano-Olvera R."/>
            <person name="Gomez-Gil B."/>
        </authorList>
    </citation>
    <scope>NUCLEOTIDE SEQUENCE [LARGE SCALE GENOMIC DNA]</scope>
    <source>
        <strain evidence="1 2">CAIM 1751</strain>
    </source>
</reference>
<dbReference type="Gene3D" id="3.40.50.1000">
    <property type="entry name" value="HAD superfamily/HAD-like"/>
    <property type="match status" value="1"/>
</dbReference>
<dbReference type="EMBL" id="RKIK01000006">
    <property type="protein sequence ID" value="ROV61741.1"/>
    <property type="molecule type" value="Genomic_DNA"/>
</dbReference>
<gene>
    <name evidence="1" type="ORF">EGH82_04055</name>
</gene>
<dbReference type="PANTHER" id="PTHR43611:SF3">
    <property type="entry name" value="FLAVIN MONONUCLEOTIDE HYDROLASE 1, CHLOROPLATIC"/>
    <property type="match status" value="1"/>
</dbReference>
<name>A0A3N3E4T0_9VIBR</name>
<dbReference type="RefSeq" id="WP_123780746.1">
    <property type="nucleotide sequence ID" value="NZ_RKIK01000006.1"/>
</dbReference>
<sequence length="208" mass="23577">MSSKSIKNIIFDIGNVIVRWSPTEIVRLTFGDSPRVNTLTKQIFQSQIWQAANRGELSEQEVQNALKKEFGLSSLQAEKLSYYVKQTQLVLFGSVELVKQVKDAGYNVYALSDNVHEIVDYLKQQYDFWSLFDGVVISADVGCLKPNPEIYHALLEQYQLDAAECLFIDDMPYNVEGAQAVGMSALQFEHAEQCLQDLKRLGVLNEDE</sequence>
<dbReference type="Gene3D" id="1.10.150.240">
    <property type="entry name" value="Putative phosphatase, domain 2"/>
    <property type="match status" value="1"/>
</dbReference>
<comment type="caution">
    <text evidence="1">The sequence shown here is derived from an EMBL/GenBank/DDBJ whole genome shotgun (WGS) entry which is preliminary data.</text>
</comment>
<dbReference type="InterPro" id="IPR006439">
    <property type="entry name" value="HAD-SF_hydro_IA"/>
</dbReference>